<reference evidence="2" key="1">
    <citation type="journal article" date="2023" name="Access Microbiol">
        <title>De-novo genome assembly for Akanthomyces muscarius, a biocontrol agent of insect agricultural pests.</title>
        <authorList>
            <person name="Erdos Z."/>
            <person name="Studholme D.J."/>
            <person name="Raymond B."/>
            <person name="Sharma M."/>
        </authorList>
    </citation>
    <scope>NUCLEOTIDE SEQUENCE</scope>
    <source>
        <strain evidence="2">Ve6</strain>
    </source>
</reference>
<evidence type="ECO:0000256" key="1">
    <source>
        <dbReference type="SAM" id="Phobius"/>
    </source>
</evidence>
<comment type="caution">
    <text evidence="2">The sequence shown here is derived from an EMBL/GenBank/DDBJ whole genome shotgun (WGS) entry which is preliminary data.</text>
</comment>
<sequence>MSSSNNSNAWLKAKKKTELTEIADKIGLKSYKDLKKSDLEAALDDFIAQHSSRFSSNSDLAGYFASRSRTLTSPIKKEKETIKEEAEKGLKVVKRRVTKAAEEIAAEANSSAVLRTPARSLSQVASRVPLPASPADIAFAVDRSTVALRKRAASIYQESGITEASNATRETLSTVTSVLFSVAAFELYYIRPAILANRFAFTIPAISAIGTDDFNVYLPDMFLLLTSSFWSPALTWVFTSILIPSIFGYFFNISANSHSGPRTRARALNETVVDPLTFSIVKALLAYVVYAQGVTFGGLLSEFSVARLNNAVYGGYQGILVGTAITGLVAIYDAALKR</sequence>
<dbReference type="EMBL" id="JAJHUN010000009">
    <property type="protein sequence ID" value="KAJ4151066.1"/>
    <property type="molecule type" value="Genomic_DNA"/>
</dbReference>
<keyword evidence="3" id="KW-1185">Reference proteome</keyword>
<dbReference type="PANTHER" id="PTHR41807">
    <property type="entry name" value="GLUTATHIONE TRANSFERASE 3"/>
    <property type="match status" value="1"/>
</dbReference>
<proteinExistence type="predicted"/>
<dbReference type="InterPro" id="IPR038872">
    <property type="entry name" value="Put_GTT3"/>
</dbReference>
<keyword evidence="1" id="KW-0472">Membrane</keyword>
<protein>
    <recommendedName>
        <fullName evidence="4">Rho termination factor N-terminal domain-containing protein</fullName>
    </recommendedName>
</protein>
<keyword evidence="1" id="KW-1133">Transmembrane helix</keyword>
<gene>
    <name evidence="2" type="ORF">LMH87_011783</name>
</gene>
<evidence type="ECO:0008006" key="4">
    <source>
        <dbReference type="Google" id="ProtNLM"/>
    </source>
</evidence>
<dbReference type="GeneID" id="80898942"/>
<feature type="transmembrane region" description="Helical" evidence="1">
    <location>
        <begin position="229"/>
        <end position="251"/>
    </location>
</feature>
<dbReference type="Proteomes" id="UP001144673">
    <property type="component" value="Chromosome 4"/>
</dbReference>
<organism evidence="2 3">
    <name type="scientific">Akanthomyces muscarius</name>
    <name type="common">Entomopathogenic fungus</name>
    <name type="synonym">Lecanicillium muscarium</name>
    <dbReference type="NCBI Taxonomy" id="2231603"/>
    <lineage>
        <taxon>Eukaryota</taxon>
        <taxon>Fungi</taxon>
        <taxon>Dikarya</taxon>
        <taxon>Ascomycota</taxon>
        <taxon>Pezizomycotina</taxon>
        <taxon>Sordariomycetes</taxon>
        <taxon>Hypocreomycetidae</taxon>
        <taxon>Hypocreales</taxon>
        <taxon>Cordycipitaceae</taxon>
        <taxon>Akanthomyces</taxon>
    </lineage>
</organism>
<accession>A0A9W8QBB7</accession>
<dbReference type="KEGG" id="amus:LMH87_011783"/>
<dbReference type="AlphaFoldDB" id="A0A9W8QBB7"/>
<dbReference type="GO" id="GO:0016020">
    <property type="term" value="C:membrane"/>
    <property type="evidence" value="ECO:0007669"/>
    <property type="project" value="TreeGrafter"/>
</dbReference>
<keyword evidence="1" id="KW-0812">Transmembrane</keyword>
<evidence type="ECO:0000313" key="3">
    <source>
        <dbReference type="Proteomes" id="UP001144673"/>
    </source>
</evidence>
<feature type="transmembrane region" description="Helical" evidence="1">
    <location>
        <begin position="272"/>
        <end position="291"/>
    </location>
</feature>
<evidence type="ECO:0000313" key="2">
    <source>
        <dbReference type="EMBL" id="KAJ4151066.1"/>
    </source>
</evidence>
<name>A0A9W8QBB7_AKAMU</name>
<dbReference type="RefSeq" id="XP_056052780.1">
    <property type="nucleotide sequence ID" value="XM_056200983.1"/>
</dbReference>
<dbReference type="PANTHER" id="PTHR41807:SF1">
    <property type="entry name" value="GLUTATHIONE TRANSFERASE 3"/>
    <property type="match status" value="1"/>
</dbReference>
<feature type="transmembrane region" description="Helical" evidence="1">
    <location>
        <begin position="311"/>
        <end position="332"/>
    </location>
</feature>